<name>A0A4Y8IK63_9BACI</name>
<sequence>MKRGEYFNLGPHAFYKKGIARPILQELGIQTSGKSPKTDGQLIESERSYIAPFSPKGLLTSNYIDWKERLKWIQIMVTLNTENMQEIEGLTYQEWVENKTKLKKVQSLLYILGRLATYCEAPKEASAKVMVSHLQRVMRGIIYVDGGWQTIVNQLLDQACGLGLQIRDQSPVRDIRKQKEGQFEINIANSDRIIANQVLYTGNPHDLNEMIDDNPLKNLIEDITPVKAGSLDVALENLPDSKQTFAMGIDNPFYFSLHSKYADLSYDGKSYILHVLKYHYPNEKVDSRKVKKELEEFLDRIQPGWRELVIASRCLPNITVNHRLPKVEEESKLTSPETAISNLYIAGDWASPLAILSEGAVHSGKKAAMAMLSK</sequence>
<dbReference type="Pfam" id="PF01593">
    <property type="entry name" value="Amino_oxidase"/>
    <property type="match status" value="1"/>
</dbReference>
<dbReference type="RefSeq" id="WP_134339999.1">
    <property type="nucleotide sequence ID" value="NZ_SOPW01000008.1"/>
</dbReference>
<dbReference type="Proteomes" id="UP000297975">
    <property type="component" value="Unassembled WGS sequence"/>
</dbReference>
<accession>A0A4Y8IK63</accession>
<evidence type="ECO:0000313" key="2">
    <source>
        <dbReference type="EMBL" id="TFB21334.1"/>
    </source>
</evidence>
<gene>
    <name evidence="2" type="ORF">E3U55_08440</name>
</gene>
<comment type="caution">
    <text evidence="2">The sequence shown here is derived from an EMBL/GenBank/DDBJ whole genome shotgun (WGS) entry which is preliminary data.</text>
</comment>
<keyword evidence="3" id="KW-1185">Reference proteome</keyword>
<protein>
    <submittedName>
        <fullName evidence="2">NAD(P)/FAD-dependent oxidoreductase</fullName>
    </submittedName>
</protein>
<dbReference type="GO" id="GO:0016491">
    <property type="term" value="F:oxidoreductase activity"/>
    <property type="evidence" value="ECO:0007669"/>
    <property type="project" value="InterPro"/>
</dbReference>
<dbReference type="InterPro" id="IPR002937">
    <property type="entry name" value="Amino_oxidase"/>
</dbReference>
<proteinExistence type="predicted"/>
<evidence type="ECO:0000313" key="3">
    <source>
        <dbReference type="Proteomes" id="UP000297975"/>
    </source>
</evidence>
<dbReference type="InterPro" id="IPR036188">
    <property type="entry name" value="FAD/NAD-bd_sf"/>
</dbReference>
<evidence type="ECO:0000259" key="1">
    <source>
        <dbReference type="Pfam" id="PF01593"/>
    </source>
</evidence>
<dbReference type="Gene3D" id="3.90.660.50">
    <property type="match status" value="1"/>
</dbReference>
<organism evidence="2 3">
    <name type="scientific">Filobacillus milosensis</name>
    <dbReference type="NCBI Taxonomy" id="94137"/>
    <lineage>
        <taxon>Bacteria</taxon>
        <taxon>Bacillati</taxon>
        <taxon>Bacillota</taxon>
        <taxon>Bacilli</taxon>
        <taxon>Bacillales</taxon>
        <taxon>Bacillaceae</taxon>
        <taxon>Filobacillus</taxon>
    </lineage>
</organism>
<reference evidence="2 3" key="1">
    <citation type="submission" date="2019-03" db="EMBL/GenBank/DDBJ databases">
        <authorList>
            <person name="He R.-H."/>
        </authorList>
    </citation>
    <scope>NUCLEOTIDE SEQUENCE [LARGE SCALE GENOMIC DNA]</scope>
    <source>
        <strain evidence="3">SH 714</strain>
    </source>
</reference>
<dbReference type="AlphaFoldDB" id="A0A4Y8IK63"/>
<dbReference type="Gene3D" id="3.50.50.60">
    <property type="entry name" value="FAD/NAD(P)-binding domain"/>
    <property type="match status" value="1"/>
</dbReference>
<dbReference type="SUPFAM" id="SSF51905">
    <property type="entry name" value="FAD/NAD(P)-binding domain"/>
    <property type="match status" value="1"/>
</dbReference>
<feature type="domain" description="Amine oxidase" evidence="1">
    <location>
        <begin position="3"/>
        <end position="372"/>
    </location>
</feature>
<dbReference type="EMBL" id="SOPW01000008">
    <property type="protein sequence ID" value="TFB21334.1"/>
    <property type="molecule type" value="Genomic_DNA"/>
</dbReference>
<dbReference type="OrthoDB" id="269318at2"/>